<feature type="transmembrane region" description="Helical" evidence="2">
    <location>
        <begin position="6"/>
        <end position="32"/>
    </location>
</feature>
<comment type="caution">
    <text evidence="3">The sequence shown here is derived from an EMBL/GenBank/DDBJ whole genome shotgun (WGS) entry which is preliminary data.</text>
</comment>
<evidence type="ECO:0000313" key="4">
    <source>
        <dbReference type="Proteomes" id="UP001197093"/>
    </source>
</evidence>
<reference evidence="3" key="1">
    <citation type="submission" date="2023-02" db="EMBL/GenBank/DDBJ databases">
        <authorList>
            <person name="Palmer J.M."/>
        </authorList>
    </citation>
    <scope>NUCLEOTIDE SEQUENCE</scope>
    <source>
        <strain evidence="3">FW57</strain>
    </source>
</reference>
<keyword evidence="2" id="KW-0472">Membrane</keyword>
<feature type="region of interest" description="Disordered" evidence="1">
    <location>
        <begin position="93"/>
        <end position="112"/>
    </location>
</feature>
<dbReference type="Proteomes" id="UP001197093">
    <property type="component" value="Unassembled WGS sequence"/>
</dbReference>
<accession>A0AAD4EUB3</accession>
<evidence type="ECO:0000256" key="2">
    <source>
        <dbReference type="SAM" id="Phobius"/>
    </source>
</evidence>
<evidence type="ECO:0008006" key="5">
    <source>
        <dbReference type="Google" id="ProtNLM"/>
    </source>
</evidence>
<proteinExistence type="predicted"/>
<organism evidence="3 4">
    <name type="scientific">Staphylotrichum longicolle</name>
    <dbReference type="NCBI Taxonomy" id="669026"/>
    <lineage>
        <taxon>Eukaryota</taxon>
        <taxon>Fungi</taxon>
        <taxon>Dikarya</taxon>
        <taxon>Ascomycota</taxon>
        <taxon>Pezizomycotina</taxon>
        <taxon>Sordariomycetes</taxon>
        <taxon>Sordariomycetidae</taxon>
        <taxon>Sordariales</taxon>
        <taxon>Chaetomiaceae</taxon>
        <taxon>Staphylotrichum</taxon>
    </lineage>
</organism>
<dbReference type="AlphaFoldDB" id="A0AAD4EUB3"/>
<keyword evidence="4" id="KW-1185">Reference proteome</keyword>
<sequence>MNGKISVPLAIIAIVVTAVGTCFVSLLGYYLFIRRRRAKHQAHEEEKEVNAALDRAIVSYIVKEHPSPQEEVAPGGPSQPELAMTTAVGATMDDAHDDGLSHYEPPTPTGDQRLLLRRTETSVTEASRSLRQTASSHFMDSAERVYANILAQPLEHIRVRPPPQMAEPAPAPRDDVGWPLTSKESWL</sequence>
<evidence type="ECO:0000256" key="1">
    <source>
        <dbReference type="SAM" id="MobiDB-lite"/>
    </source>
</evidence>
<keyword evidence="2" id="KW-1133">Transmembrane helix</keyword>
<feature type="compositionally biased region" description="Pro residues" evidence="1">
    <location>
        <begin position="160"/>
        <end position="171"/>
    </location>
</feature>
<dbReference type="EMBL" id="JAHCVI010000003">
    <property type="protein sequence ID" value="KAG7287541.1"/>
    <property type="molecule type" value="Genomic_DNA"/>
</dbReference>
<keyword evidence="2" id="KW-0812">Transmembrane</keyword>
<name>A0AAD4EUB3_9PEZI</name>
<feature type="region of interest" description="Disordered" evidence="1">
    <location>
        <begin position="158"/>
        <end position="187"/>
    </location>
</feature>
<protein>
    <recommendedName>
        <fullName evidence="5">Transmembrane protein</fullName>
    </recommendedName>
</protein>
<evidence type="ECO:0000313" key="3">
    <source>
        <dbReference type="EMBL" id="KAG7287541.1"/>
    </source>
</evidence>
<gene>
    <name evidence="3" type="ORF">NEMBOFW57_007053</name>
</gene>